<comment type="caution">
    <text evidence="1">The sequence shown here is derived from an EMBL/GenBank/DDBJ whole genome shotgun (WGS) entry which is preliminary data.</text>
</comment>
<keyword evidence="2" id="KW-1185">Reference proteome</keyword>
<reference evidence="1" key="1">
    <citation type="journal article" date="2021" name="J Fungi (Basel)">
        <title>Genomic and Metabolomic Analyses of the Marine Fungus Emericellopsis cladophorae: Insights into Saltwater Adaptability Mechanisms and Its Biosynthetic Potential.</title>
        <authorList>
            <person name="Goncalves M.F.M."/>
            <person name="Hilario S."/>
            <person name="Van de Peer Y."/>
            <person name="Esteves A.C."/>
            <person name="Alves A."/>
        </authorList>
    </citation>
    <scope>NUCLEOTIDE SEQUENCE</scope>
    <source>
        <strain evidence="1">MUM 19.33</strain>
    </source>
</reference>
<proteinExistence type="predicted"/>
<evidence type="ECO:0000313" key="1">
    <source>
        <dbReference type="EMBL" id="KAI6779140.1"/>
    </source>
</evidence>
<evidence type="ECO:0000313" key="2">
    <source>
        <dbReference type="Proteomes" id="UP001055219"/>
    </source>
</evidence>
<dbReference type="RefSeq" id="XP_051359996.1">
    <property type="nucleotide sequence ID" value="XM_051509006.1"/>
</dbReference>
<dbReference type="OrthoDB" id="439046at2759"/>
<sequence>MHKPLASIDKSSSECEELARSGKVWEDYFRPADCRPYAALQEEYKDLLGQIEEFKVLMKADVPLLAKTLVAEYAHQSVFIENNPLRLGETRRVFDVLTEKIFKHTPMASICADDLVQLTLPHVGPGVDSSHLNELKSHILA</sequence>
<dbReference type="EMBL" id="JAGIXG020000052">
    <property type="protein sequence ID" value="KAI6779140.1"/>
    <property type="molecule type" value="Genomic_DNA"/>
</dbReference>
<gene>
    <name evidence="1" type="ORF">J7T54_007595</name>
</gene>
<dbReference type="AlphaFoldDB" id="A0A9P9XWP9"/>
<dbReference type="GeneID" id="75834069"/>
<accession>A0A9P9XWP9</accession>
<reference evidence="1" key="2">
    <citation type="submission" date="2022-07" db="EMBL/GenBank/DDBJ databases">
        <authorList>
            <person name="Goncalves M.F.M."/>
            <person name="Hilario S."/>
            <person name="Van De Peer Y."/>
            <person name="Esteves A.C."/>
            <person name="Alves A."/>
        </authorList>
    </citation>
    <scope>NUCLEOTIDE SEQUENCE</scope>
    <source>
        <strain evidence="1">MUM 19.33</strain>
    </source>
</reference>
<name>A0A9P9XWP9_9HYPO</name>
<organism evidence="1 2">
    <name type="scientific">Emericellopsis cladophorae</name>
    <dbReference type="NCBI Taxonomy" id="2686198"/>
    <lineage>
        <taxon>Eukaryota</taxon>
        <taxon>Fungi</taxon>
        <taxon>Dikarya</taxon>
        <taxon>Ascomycota</taxon>
        <taxon>Pezizomycotina</taxon>
        <taxon>Sordariomycetes</taxon>
        <taxon>Hypocreomycetidae</taxon>
        <taxon>Hypocreales</taxon>
        <taxon>Bionectriaceae</taxon>
        <taxon>Emericellopsis</taxon>
    </lineage>
</organism>
<dbReference type="Proteomes" id="UP001055219">
    <property type="component" value="Unassembled WGS sequence"/>
</dbReference>
<protein>
    <submittedName>
        <fullName evidence="1">Fic/DOC family protein</fullName>
    </submittedName>
</protein>